<evidence type="ECO:0000313" key="4">
    <source>
        <dbReference type="Proteomes" id="UP001596483"/>
    </source>
</evidence>
<dbReference type="PROSITE" id="PS51257">
    <property type="entry name" value="PROKAR_LIPOPROTEIN"/>
    <property type="match status" value="1"/>
</dbReference>
<evidence type="ECO:0000256" key="1">
    <source>
        <dbReference type="SAM" id="SignalP"/>
    </source>
</evidence>
<protein>
    <submittedName>
        <fullName evidence="3">DUF4352 domain-containing protein</fullName>
    </submittedName>
</protein>
<dbReference type="Proteomes" id="UP001596483">
    <property type="component" value="Unassembled WGS sequence"/>
</dbReference>
<organism evidence="3 4">
    <name type="scientific">Bhargavaea changchunensis</name>
    <dbReference type="NCBI Taxonomy" id="2134037"/>
    <lineage>
        <taxon>Bacteria</taxon>
        <taxon>Bacillati</taxon>
        <taxon>Bacillota</taxon>
        <taxon>Bacilli</taxon>
        <taxon>Bacillales</taxon>
        <taxon>Caryophanaceae</taxon>
        <taxon>Bhargavaea</taxon>
    </lineage>
</organism>
<dbReference type="Pfam" id="PF11611">
    <property type="entry name" value="DUF4352"/>
    <property type="match status" value="1"/>
</dbReference>
<dbReference type="InterPro" id="IPR029051">
    <property type="entry name" value="DUF4352"/>
</dbReference>
<dbReference type="RefSeq" id="WP_157294329.1">
    <property type="nucleotide sequence ID" value="NZ_JBHTCT010000036.1"/>
</dbReference>
<keyword evidence="1" id="KW-0732">Signal</keyword>
<accession>A0ABW2NJL6</accession>
<dbReference type="EMBL" id="JBHTCT010000036">
    <property type="protein sequence ID" value="MFC7366267.1"/>
    <property type="molecule type" value="Genomic_DNA"/>
</dbReference>
<keyword evidence="4" id="KW-1185">Reference proteome</keyword>
<gene>
    <name evidence="3" type="ORF">ACFQQH_14165</name>
</gene>
<feature type="domain" description="DUF4352" evidence="2">
    <location>
        <begin position="91"/>
        <end position="195"/>
    </location>
</feature>
<evidence type="ECO:0000313" key="3">
    <source>
        <dbReference type="EMBL" id="MFC7366267.1"/>
    </source>
</evidence>
<sequence length="223" mass="24627">MRRLLVIGLATLFFSGCMVDVTAPVKQAPPEQQVEAAALQPAVLAEVPSYYGDYRPGQRITDDRRLRKTGEVMRDSLGEMEVLKATGQQKRVNTGPAELTIRETKLLRYEPESSESSLAGKFTPEPEFEFVKLFVEVRNIGDEPIHFNPLAEINTDKGEALLWKNDIYQEGLGGEIPPGEVKAGNIGFILEDANVQVLSLKTGVVVRAADGKLADAREVEIRF</sequence>
<feature type="signal peptide" evidence="1">
    <location>
        <begin position="1"/>
        <end position="19"/>
    </location>
</feature>
<proteinExistence type="predicted"/>
<comment type="caution">
    <text evidence="3">The sequence shown here is derived from an EMBL/GenBank/DDBJ whole genome shotgun (WGS) entry which is preliminary data.</text>
</comment>
<name>A0ABW2NJL6_9BACL</name>
<reference evidence="4" key="1">
    <citation type="journal article" date="2019" name="Int. J. Syst. Evol. Microbiol.">
        <title>The Global Catalogue of Microorganisms (GCM) 10K type strain sequencing project: providing services to taxonomists for standard genome sequencing and annotation.</title>
        <authorList>
            <consortium name="The Broad Institute Genomics Platform"/>
            <consortium name="The Broad Institute Genome Sequencing Center for Infectious Disease"/>
            <person name="Wu L."/>
            <person name="Ma J."/>
        </authorList>
    </citation>
    <scope>NUCLEOTIDE SEQUENCE [LARGE SCALE GENOMIC DNA]</scope>
    <source>
        <strain evidence="4">JCM 4738</strain>
    </source>
</reference>
<feature type="chain" id="PRO_5045771878" evidence="1">
    <location>
        <begin position="20"/>
        <end position="223"/>
    </location>
</feature>
<evidence type="ECO:0000259" key="2">
    <source>
        <dbReference type="Pfam" id="PF11611"/>
    </source>
</evidence>